<sequence length="156" mass="18073">TTEEKFIPKPVQPKAIFHSLVDLLNNISPIFKKNFAAIQRKRCTKHPFERIQIPCQIHPWLSPRFDHTVDYFRAEDANINKLGHEDHIPGQVRDWNEELQITKELSKKTLPERLIRERAMFKVHSDFVAAAIRGCQAVVDGNIMAINPGEESKYAF</sequence>
<dbReference type="PANTHER" id="PTHR12601:SF6">
    <property type="entry name" value="CLUSTERED MITOCHONDRIA PROTEIN HOMOLOG"/>
    <property type="match status" value="1"/>
</dbReference>
<reference evidence="2" key="1">
    <citation type="submission" date="2021-02" db="EMBL/GenBank/DDBJ databases">
        <authorList>
            <person name="Nowell W R."/>
        </authorList>
    </citation>
    <scope>NUCLEOTIDE SEQUENCE</scope>
</reference>
<dbReference type="AlphaFoldDB" id="A0A8S3H0G2"/>
<gene>
    <name evidence="2" type="ORF">GIL414_LOCUS67160</name>
</gene>
<name>A0A8S3H0G2_9BILA</name>
<dbReference type="InterPro" id="IPR025697">
    <property type="entry name" value="CLU_dom"/>
</dbReference>
<dbReference type="InterPro" id="IPR027523">
    <property type="entry name" value="CLU_prot"/>
</dbReference>
<organism evidence="2 3">
    <name type="scientific">Rotaria magnacalcarata</name>
    <dbReference type="NCBI Taxonomy" id="392030"/>
    <lineage>
        <taxon>Eukaryota</taxon>
        <taxon>Metazoa</taxon>
        <taxon>Spiralia</taxon>
        <taxon>Gnathifera</taxon>
        <taxon>Rotifera</taxon>
        <taxon>Eurotatoria</taxon>
        <taxon>Bdelloidea</taxon>
        <taxon>Philodinida</taxon>
        <taxon>Philodinidae</taxon>
        <taxon>Rotaria</taxon>
    </lineage>
</organism>
<feature type="non-terminal residue" evidence="2">
    <location>
        <position position="1"/>
    </location>
</feature>
<dbReference type="GO" id="GO:0048312">
    <property type="term" value="P:intracellular distribution of mitochondria"/>
    <property type="evidence" value="ECO:0007669"/>
    <property type="project" value="TreeGrafter"/>
</dbReference>
<dbReference type="PANTHER" id="PTHR12601">
    <property type="entry name" value="EUKARYOTIC TRANSLATION INITIATION FACTOR 3 SUBUNIT EIF-3"/>
    <property type="match status" value="1"/>
</dbReference>
<dbReference type="PROSITE" id="PS51823">
    <property type="entry name" value="CLU"/>
    <property type="match status" value="1"/>
</dbReference>
<accession>A0A8S3H0G2</accession>
<dbReference type="Pfam" id="PF13236">
    <property type="entry name" value="CLU"/>
    <property type="match status" value="1"/>
</dbReference>
<proteinExistence type="predicted"/>
<dbReference type="SUPFAM" id="SSF103107">
    <property type="entry name" value="Hypothetical protein c14orf129, hspc210"/>
    <property type="match status" value="1"/>
</dbReference>
<dbReference type="EMBL" id="CAJOBJ010325409">
    <property type="protein sequence ID" value="CAF5174333.1"/>
    <property type="molecule type" value="Genomic_DNA"/>
</dbReference>
<dbReference type="GO" id="GO:0005737">
    <property type="term" value="C:cytoplasm"/>
    <property type="evidence" value="ECO:0007669"/>
    <property type="project" value="TreeGrafter"/>
</dbReference>
<protein>
    <recommendedName>
        <fullName evidence="1">Clu domain-containing protein</fullName>
    </recommendedName>
</protein>
<comment type="caution">
    <text evidence="2">The sequence shown here is derived from an EMBL/GenBank/DDBJ whole genome shotgun (WGS) entry which is preliminary data.</text>
</comment>
<dbReference type="GO" id="GO:0003729">
    <property type="term" value="F:mRNA binding"/>
    <property type="evidence" value="ECO:0007669"/>
    <property type="project" value="TreeGrafter"/>
</dbReference>
<dbReference type="Proteomes" id="UP000681720">
    <property type="component" value="Unassembled WGS sequence"/>
</dbReference>
<feature type="domain" description="Clu" evidence="1">
    <location>
        <begin position="73"/>
        <end position="156"/>
    </location>
</feature>
<dbReference type="InterPro" id="IPR023231">
    <property type="entry name" value="GSKIP_dom_sf"/>
</dbReference>
<evidence type="ECO:0000313" key="3">
    <source>
        <dbReference type="Proteomes" id="UP000681720"/>
    </source>
</evidence>
<evidence type="ECO:0000259" key="1">
    <source>
        <dbReference type="PROSITE" id="PS51823"/>
    </source>
</evidence>
<evidence type="ECO:0000313" key="2">
    <source>
        <dbReference type="EMBL" id="CAF5174333.1"/>
    </source>
</evidence>